<dbReference type="Gene3D" id="1.10.3720.10">
    <property type="entry name" value="MetI-like"/>
    <property type="match status" value="1"/>
</dbReference>
<comment type="similarity">
    <text evidence="2">Belongs to the binding-protein-dependent transport system permease family. HisMQ subfamily.</text>
</comment>
<evidence type="ECO:0000256" key="1">
    <source>
        <dbReference type="ARBA" id="ARBA00004429"/>
    </source>
</evidence>
<evidence type="ECO:0000256" key="6">
    <source>
        <dbReference type="ARBA" id="ARBA00022970"/>
    </source>
</evidence>
<evidence type="ECO:0000259" key="10">
    <source>
        <dbReference type="PROSITE" id="PS50928"/>
    </source>
</evidence>
<feature type="transmembrane region" description="Helical" evidence="9">
    <location>
        <begin position="244"/>
        <end position="265"/>
    </location>
</feature>
<dbReference type="EMBL" id="JBINXB010000005">
    <property type="protein sequence ID" value="MFH6565568.1"/>
    <property type="molecule type" value="Genomic_DNA"/>
</dbReference>
<dbReference type="NCBIfam" id="TIGR01726">
    <property type="entry name" value="HEQRo_perm_3TM"/>
    <property type="match status" value="1"/>
</dbReference>
<evidence type="ECO:0000256" key="7">
    <source>
        <dbReference type="ARBA" id="ARBA00022989"/>
    </source>
</evidence>
<dbReference type="CDD" id="cd06261">
    <property type="entry name" value="TM_PBP2"/>
    <property type="match status" value="1"/>
</dbReference>
<gene>
    <name evidence="11" type="ORF">ACHMWK_06190</name>
</gene>
<feature type="transmembrane region" description="Helical" evidence="9">
    <location>
        <begin position="109"/>
        <end position="134"/>
    </location>
</feature>
<keyword evidence="4" id="KW-1003">Cell membrane</keyword>
<evidence type="ECO:0000256" key="8">
    <source>
        <dbReference type="ARBA" id="ARBA00023136"/>
    </source>
</evidence>
<proteinExistence type="inferred from homology"/>
<feature type="transmembrane region" description="Helical" evidence="9">
    <location>
        <begin position="33"/>
        <end position="58"/>
    </location>
</feature>
<keyword evidence="8 9" id="KW-0472">Membrane</keyword>
<keyword evidence="5 9" id="KW-0812">Transmembrane</keyword>
<name>A0ABW7LXZ0_9PSED</name>
<evidence type="ECO:0000256" key="9">
    <source>
        <dbReference type="RuleBase" id="RU363032"/>
    </source>
</evidence>
<evidence type="ECO:0000313" key="12">
    <source>
        <dbReference type="Proteomes" id="UP001609821"/>
    </source>
</evidence>
<keyword evidence="3 9" id="KW-0813">Transport</keyword>
<dbReference type="PANTHER" id="PTHR30614:SF0">
    <property type="entry name" value="L-CYSTINE TRANSPORT SYSTEM PERMEASE PROTEIN TCYL"/>
    <property type="match status" value="1"/>
</dbReference>
<comment type="subcellular location">
    <subcellularLocation>
        <location evidence="1">Cell inner membrane</location>
        <topology evidence="1">Multi-pass membrane protein</topology>
    </subcellularLocation>
    <subcellularLocation>
        <location evidence="9">Cell membrane</location>
        <topology evidence="9">Multi-pass membrane protein</topology>
    </subcellularLocation>
</comment>
<comment type="caution">
    <text evidence="11">The sequence shown here is derived from an EMBL/GenBank/DDBJ whole genome shotgun (WGS) entry which is preliminary data.</text>
</comment>
<reference evidence="11 12" key="1">
    <citation type="submission" date="2024-10" db="EMBL/GenBank/DDBJ databases">
        <title>Aeromonas and Pseudomonas from the Cagarras Archipelago, Rio de Janeiro, Brazil.</title>
        <authorList>
            <person name="Canellas A.L.B."/>
            <person name="Laport M.S."/>
        </authorList>
    </citation>
    <scope>NUCLEOTIDE SEQUENCE [LARGE SCALE GENOMIC DNA]</scope>
    <source>
        <strain evidence="11 12">CPF-4</strain>
    </source>
</reference>
<dbReference type="InterPro" id="IPR043429">
    <property type="entry name" value="ArtM/GltK/GlnP/TcyL/YhdX-like"/>
</dbReference>
<dbReference type="PANTHER" id="PTHR30614">
    <property type="entry name" value="MEMBRANE COMPONENT OF AMINO ACID ABC TRANSPORTER"/>
    <property type="match status" value="1"/>
</dbReference>
<dbReference type="Pfam" id="PF00528">
    <property type="entry name" value="BPD_transp_1"/>
    <property type="match status" value="1"/>
</dbReference>
<evidence type="ECO:0000256" key="4">
    <source>
        <dbReference type="ARBA" id="ARBA00022475"/>
    </source>
</evidence>
<feature type="transmembrane region" description="Helical" evidence="9">
    <location>
        <begin position="78"/>
        <end position="102"/>
    </location>
</feature>
<evidence type="ECO:0000313" key="11">
    <source>
        <dbReference type="EMBL" id="MFH6565568.1"/>
    </source>
</evidence>
<feature type="transmembrane region" description="Helical" evidence="9">
    <location>
        <begin position="140"/>
        <end position="161"/>
    </location>
</feature>
<dbReference type="InterPro" id="IPR035906">
    <property type="entry name" value="MetI-like_sf"/>
</dbReference>
<dbReference type="RefSeq" id="WP_261738711.1">
    <property type="nucleotide sequence ID" value="NZ_JBINXA010000040.1"/>
</dbReference>
<dbReference type="InterPro" id="IPR000515">
    <property type="entry name" value="MetI-like"/>
</dbReference>
<keyword evidence="7 9" id="KW-1133">Transmembrane helix</keyword>
<keyword evidence="12" id="KW-1185">Reference proteome</keyword>
<dbReference type="PROSITE" id="PS50928">
    <property type="entry name" value="ABC_TM1"/>
    <property type="match status" value="1"/>
</dbReference>
<evidence type="ECO:0000256" key="2">
    <source>
        <dbReference type="ARBA" id="ARBA00010072"/>
    </source>
</evidence>
<dbReference type="Proteomes" id="UP001609821">
    <property type="component" value="Unassembled WGS sequence"/>
</dbReference>
<evidence type="ECO:0000256" key="5">
    <source>
        <dbReference type="ARBA" id="ARBA00022692"/>
    </source>
</evidence>
<feature type="domain" description="ABC transmembrane type-1" evidence="10">
    <location>
        <begin position="78"/>
        <end position="266"/>
    </location>
</feature>
<dbReference type="InterPro" id="IPR010065">
    <property type="entry name" value="AA_ABC_transptr_permease_3TM"/>
</dbReference>
<sequence length="281" mass="31061">MTAHNPHPAKTNLIAKTEPRNLSLRFGFRTRLYLTWAVLLGLCVMFFMSFDLKLSIILDKLPNLVGWHLGPNGFLQGAALTLFLCFCSIWLSLLLGFVTALARLSRSAVAFGIASFYASFFRGTPLLIQILLIYLGLPQIGVVPGAISAGIIALSLNYGAYLSEIFRAGIMAVAPGQREAAMALGLSPTATFLHIILPQAMRTIIPPTTSQFISMLKDSSLISVMGVWEVMFLAQSYGRSSYRYIEMLTTAAVIYWLMSIGLELLQNRLERHYGKGFVNQR</sequence>
<organism evidence="11 12">
    <name type="scientific">Pseudomonas kulmbachensis</name>
    <dbReference type="NCBI Taxonomy" id="3043408"/>
    <lineage>
        <taxon>Bacteria</taxon>
        <taxon>Pseudomonadati</taxon>
        <taxon>Pseudomonadota</taxon>
        <taxon>Gammaproteobacteria</taxon>
        <taxon>Pseudomonadales</taxon>
        <taxon>Pseudomonadaceae</taxon>
        <taxon>Pseudomonas</taxon>
    </lineage>
</organism>
<accession>A0ABW7LXZ0</accession>
<evidence type="ECO:0000256" key="3">
    <source>
        <dbReference type="ARBA" id="ARBA00022448"/>
    </source>
</evidence>
<keyword evidence="6" id="KW-0029">Amino-acid transport</keyword>
<protein>
    <submittedName>
        <fullName evidence="11">Amino acid ABC transporter permease</fullName>
    </submittedName>
</protein>
<dbReference type="SUPFAM" id="SSF161098">
    <property type="entry name" value="MetI-like"/>
    <property type="match status" value="1"/>
</dbReference>